<keyword evidence="5" id="KW-0732">Signal</keyword>
<name>A0A562IFK6_MICOL</name>
<sequence>MRLPPRLWALGAALLVLPAVAVTGCDSTPPPPPPESRAGHPDRGARLIAEYGCGSCHTVPGVRQADGLVGPPLTRFGARSYIAGELPNNADNLRRWISDPQSVEPGTAMPNLGVGAIDAQDIAAYLYTLD</sequence>
<feature type="signal peptide" evidence="5">
    <location>
        <begin position="1"/>
        <end position="21"/>
    </location>
</feature>
<keyword evidence="1 4" id="KW-0349">Heme</keyword>
<evidence type="ECO:0000256" key="2">
    <source>
        <dbReference type="ARBA" id="ARBA00022723"/>
    </source>
</evidence>
<dbReference type="GO" id="GO:0020037">
    <property type="term" value="F:heme binding"/>
    <property type="evidence" value="ECO:0007669"/>
    <property type="project" value="InterPro"/>
</dbReference>
<dbReference type="GO" id="GO:0046872">
    <property type="term" value="F:metal ion binding"/>
    <property type="evidence" value="ECO:0007669"/>
    <property type="project" value="UniProtKB-KW"/>
</dbReference>
<gene>
    <name evidence="7" type="ORF">JD77_04515</name>
</gene>
<dbReference type="AlphaFoldDB" id="A0A562IFK6"/>
<dbReference type="Proteomes" id="UP000319825">
    <property type="component" value="Unassembled WGS sequence"/>
</dbReference>
<feature type="domain" description="Cytochrome c" evidence="6">
    <location>
        <begin position="39"/>
        <end position="130"/>
    </location>
</feature>
<dbReference type="EMBL" id="VLKE01000001">
    <property type="protein sequence ID" value="TWH69505.1"/>
    <property type="molecule type" value="Genomic_DNA"/>
</dbReference>
<dbReference type="InterPro" id="IPR036909">
    <property type="entry name" value="Cyt_c-like_dom_sf"/>
</dbReference>
<reference evidence="7 8" key="1">
    <citation type="submission" date="2019-07" db="EMBL/GenBank/DDBJ databases">
        <title>R&amp;d 2014.</title>
        <authorList>
            <person name="Klenk H.-P."/>
        </authorList>
    </citation>
    <scope>NUCLEOTIDE SEQUENCE [LARGE SCALE GENOMIC DNA]</scope>
    <source>
        <strain evidence="7 8">DSM 43868</strain>
    </source>
</reference>
<evidence type="ECO:0000256" key="5">
    <source>
        <dbReference type="SAM" id="SignalP"/>
    </source>
</evidence>
<evidence type="ECO:0000256" key="1">
    <source>
        <dbReference type="ARBA" id="ARBA00022617"/>
    </source>
</evidence>
<accession>A0A562IFK6</accession>
<dbReference type="GO" id="GO:0009055">
    <property type="term" value="F:electron transfer activity"/>
    <property type="evidence" value="ECO:0007669"/>
    <property type="project" value="InterPro"/>
</dbReference>
<dbReference type="InterPro" id="IPR009056">
    <property type="entry name" value="Cyt_c-like_dom"/>
</dbReference>
<evidence type="ECO:0000313" key="7">
    <source>
        <dbReference type="EMBL" id="TWH69505.1"/>
    </source>
</evidence>
<protein>
    <submittedName>
        <fullName evidence="7">Cytochrome c</fullName>
    </submittedName>
</protein>
<dbReference type="RefSeq" id="WP_145776038.1">
    <property type="nucleotide sequence ID" value="NZ_BAAATQ010000072.1"/>
</dbReference>
<evidence type="ECO:0000256" key="3">
    <source>
        <dbReference type="ARBA" id="ARBA00023004"/>
    </source>
</evidence>
<keyword evidence="2 4" id="KW-0479">Metal-binding</keyword>
<dbReference type="Pfam" id="PF00034">
    <property type="entry name" value="Cytochrom_C"/>
    <property type="match status" value="1"/>
</dbReference>
<dbReference type="Gene3D" id="1.10.760.10">
    <property type="entry name" value="Cytochrome c-like domain"/>
    <property type="match status" value="1"/>
</dbReference>
<keyword evidence="3 4" id="KW-0408">Iron</keyword>
<keyword evidence="8" id="KW-1185">Reference proteome</keyword>
<evidence type="ECO:0000259" key="6">
    <source>
        <dbReference type="PROSITE" id="PS51007"/>
    </source>
</evidence>
<dbReference type="PROSITE" id="PS51257">
    <property type="entry name" value="PROKAR_LIPOPROTEIN"/>
    <property type="match status" value="1"/>
</dbReference>
<dbReference type="PROSITE" id="PS51007">
    <property type="entry name" value="CYTC"/>
    <property type="match status" value="1"/>
</dbReference>
<evidence type="ECO:0000256" key="4">
    <source>
        <dbReference type="PROSITE-ProRule" id="PRU00433"/>
    </source>
</evidence>
<proteinExistence type="predicted"/>
<comment type="caution">
    <text evidence="7">The sequence shown here is derived from an EMBL/GenBank/DDBJ whole genome shotgun (WGS) entry which is preliminary data.</text>
</comment>
<evidence type="ECO:0000313" key="8">
    <source>
        <dbReference type="Proteomes" id="UP000319825"/>
    </source>
</evidence>
<organism evidence="7 8">
    <name type="scientific">Micromonospora olivasterospora</name>
    <dbReference type="NCBI Taxonomy" id="1880"/>
    <lineage>
        <taxon>Bacteria</taxon>
        <taxon>Bacillati</taxon>
        <taxon>Actinomycetota</taxon>
        <taxon>Actinomycetes</taxon>
        <taxon>Micromonosporales</taxon>
        <taxon>Micromonosporaceae</taxon>
        <taxon>Micromonospora</taxon>
    </lineage>
</organism>
<dbReference type="SUPFAM" id="SSF46626">
    <property type="entry name" value="Cytochrome c"/>
    <property type="match status" value="1"/>
</dbReference>
<feature type="chain" id="PRO_5038853112" evidence="5">
    <location>
        <begin position="22"/>
        <end position="130"/>
    </location>
</feature>
<dbReference type="OrthoDB" id="3540130at2"/>